<evidence type="ECO:0000313" key="2">
    <source>
        <dbReference type="Proteomes" id="UP000527143"/>
    </source>
</evidence>
<name>A0A840YB77_9SPHN</name>
<proteinExistence type="predicted"/>
<dbReference type="EMBL" id="JACIJF010000001">
    <property type="protein sequence ID" value="MBB5709289.1"/>
    <property type="molecule type" value="Genomic_DNA"/>
</dbReference>
<evidence type="ECO:0008006" key="3">
    <source>
        <dbReference type="Google" id="ProtNLM"/>
    </source>
</evidence>
<sequence length="113" mass="12015">MLVKLGALIVGHALADYPLQGDFLAKAKNRTTPIPGVPWWQALGAHAIIHGGIVGYVTKRPLLGVAETVVHAVTDDLKCRGKLTYNQDQAIHTACKVLWAMLAAKPVPAEGGE</sequence>
<evidence type="ECO:0000313" key="1">
    <source>
        <dbReference type="EMBL" id="MBB5709289.1"/>
    </source>
</evidence>
<dbReference type="RefSeq" id="WP_184083860.1">
    <property type="nucleotide sequence ID" value="NZ_JACIJF010000001.1"/>
</dbReference>
<comment type="caution">
    <text evidence="1">The sequence shown here is derived from an EMBL/GenBank/DDBJ whole genome shotgun (WGS) entry which is preliminary data.</text>
</comment>
<dbReference type="Proteomes" id="UP000527143">
    <property type="component" value="Unassembled WGS sequence"/>
</dbReference>
<accession>A0A840YB77</accession>
<dbReference type="AlphaFoldDB" id="A0A840YB77"/>
<protein>
    <recommendedName>
        <fullName evidence="3">DUF3307 domain-containing protein</fullName>
    </recommendedName>
</protein>
<gene>
    <name evidence="1" type="ORF">FHT02_000495</name>
</gene>
<organism evidence="1 2">
    <name type="scientific">Sphingomonas xinjiangensis</name>
    <dbReference type="NCBI Taxonomy" id="643568"/>
    <lineage>
        <taxon>Bacteria</taxon>
        <taxon>Pseudomonadati</taxon>
        <taxon>Pseudomonadota</taxon>
        <taxon>Alphaproteobacteria</taxon>
        <taxon>Sphingomonadales</taxon>
        <taxon>Sphingomonadaceae</taxon>
        <taxon>Sphingomonas</taxon>
    </lineage>
</organism>
<keyword evidence="2" id="KW-1185">Reference proteome</keyword>
<reference evidence="1 2" key="1">
    <citation type="submission" date="2020-08" db="EMBL/GenBank/DDBJ databases">
        <title>Genomic Encyclopedia of Type Strains, Phase IV (KMG-IV): sequencing the most valuable type-strain genomes for metagenomic binning, comparative biology and taxonomic classification.</title>
        <authorList>
            <person name="Goeker M."/>
        </authorList>
    </citation>
    <scope>NUCLEOTIDE SEQUENCE [LARGE SCALE GENOMIC DNA]</scope>
    <source>
        <strain evidence="1 2">DSM 26736</strain>
    </source>
</reference>